<keyword evidence="2" id="KW-0560">Oxidoreductase</keyword>
<keyword evidence="2" id="KW-0503">Monooxygenase</keyword>
<protein>
    <submittedName>
        <fullName evidence="2">Antibiotic biosynthesis monooxygenase</fullName>
    </submittedName>
</protein>
<sequence length="188" mass="21833">MSETHPETVTLVVRHQVRPHHAPRYETWLRRIITTASQCPGHLGVDVIRGWRPDVAQFTCVLRFTSLEQLQNWIRSEQRRQLVAEVVPLLCDGDQLEIAQGKDFWFVPEPVQTPPPRWKQSCITFLVILPLSLLMPLLWRPLFQLIPWLSNSLLSDALITLSIVLLVVYLFMPMATRAFAGWLRPHNR</sequence>
<dbReference type="GeneID" id="300082899"/>
<feature type="transmembrane region" description="Helical" evidence="1">
    <location>
        <begin position="122"/>
        <end position="139"/>
    </location>
</feature>
<dbReference type="RefSeq" id="WP_177490999.1">
    <property type="nucleotide sequence ID" value="NZ_CP099397.1"/>
</dbReference>
<dbReference type="InterPro" id="IPR038762">
    <property type="entry name" value="ABM_predict"/>
</dbReference>
<dbReference type="GO" id="GO:0004497">
    <property type="term" value="F:monooxygenase activity"/>
    <property type="evidence" value="ECO:0007669"/>
    <property type="project" value="UniProtKB-KW"/>
</dbReference>
<feature type="transmembrane region" description="Helical" evidence="1">
    <location>
        <begin position="159"/>
        <end position="180"/>
    </location>
</feature>
<keyword evidence="1" id="KW-1133">Transmembrane helix</keyword>
<dbReference type="Proteomes" id="UP001054897">
    <property type="component" value="Chromosome"/>
</dbReference>
<keyword evidence="1" id="KW-0472">Membrane</keyword>
<keyword evidence="1" id="KW-0812">Transmembrane</keyword>
<dbReference type="SUPFAM" id="SSF54909">
    <property type="entry name" value="Dimeric alpha+beta barrel"/>
    <property type="match status" value="1"/>
</dbReference>
<dbReference type="EMBL" id="CP099397">
    <property type="protein sequence ID" value="USR38547.1"/>
    <property type="molecule type" value="Genomic_DNA"/>
</dbReference>
<keyword evidence="3" id="KW-1185">Reference proteome</keyword>
<accession>A0ABY5A498</accession>
<dbReference type="PANTHER" id="PTHR40057">
    <property type="entry name" value="SLR1162 PROTEIN"/>
    <property type="match status" value="1"/>
</dbReference>
<dbReference type="InterPro" id="IPR011008">
    <property type="entry name" value="Dimeric_a/b-barrel"/>
</dbReference>
<evidence type="ECO:0000313" key="2">
    <source>
        <dbReference type="EMBL" id="USR38547.1"/>
    </source>
</evidence>
<organism evidence="2 3">
    <name type="scientific">Ectopseudomonas hydrolytica</name>
    <dbReference type="NCBI Taxonomy" id="2493633"/>
    <lineage>
        <taxon>Bacteria</taxon>
        <taxon>Pseudomonadati</taxon>
        <taxon>Pseudomonadota</taxon>
        <taxon>Gammaproteobacteria</taxon>
        <taxon>Pseudomonadales</taxon>
        <taxon>Pseudomonadaceae</taxon>
        <taxon>Ectopseudomonas</taxon>
    </lineage>
</organism>
<proteinExistence type="predicted"/>
<dbReference type="PANTHER" id="PTHR40057:SF1">
    <property type="entry name" value="SLR1162 PROTEIN"/>
    <property type="match status" value="1"/>
</dbReference>
<name>A0ABY5A498_9GAMM</name>
<evidence type="ECO:0000256" key="1">
    <source>
        <dbReference type="SAM" id="Phobius"/>
    </source>
</evidence>
<evidence type="ECO:0000313" key="3">
    <source>
        <dbReference type="Proteomes" id="UP001054897"/>
    </source>
</evidence>
<dbReference type="Gene3D" id="3.30.70.100">
    <property type="match status" value="1"/>
</dbReference>
<reference evidence="2" key="1">
    <citation type="submission" date="2022-06" db="EMBL/GenBank/DDBJ databases">
        <title>Complete genome of Pseudomonas hydrolytica DSWY01T.</title>
        <authorList>
            <person name="Jung J."/>
            <person name="Jeon C.O."/>
        </authorList>
    </citation>
    <scope>NUCLEOTIDE SEQUENCE</scope>
    <source>
        <strain evidence="2">DSWY01</strain>
    </source>
</reference>
<gene>
    <name evidence="2" type="ORF">L1F06_017990</name>
</gene>